<dbReference type="EMBL" id="FLQP01000021">
    <property type="protein sequence ID" value="SBS63580.1"/>
    <property type="molecule type" value="Genomic_DNA"/>
</dbReference>
<dbReference type="RefSeq" id="WP_244499034.1">
    <property type="nucleotide sequence ID" value="NZ_AP025462.1"/>
</dbReference>
<organism evidence="1 2">
    <name type="scientific">Vibrio atlanticus</name>
    <dbReference type="NCBI Taxonomy" id="693153"/>
    <lineage>
        <taxon>Bacteria</taxon>
        <taxon>Pseudomonadati</taxon>
        <taxon>Pseudomonadota</taxon>
        <taxon>Gammaproteobacteria</taxon>
        <taxon>Vibrionales</taxon>
        <taxon>Vibrionaceae</taxon>
        <taxon>Vibrio</taxon>
    </lineage>
</organism>
<protein>
    <submittedName>
        <fullName evidence="1">Uncharacterized protein</fullName>
    </submittedName>
</protein>
<reference evidence="2" key="1">
    <citation type="submission" date="2016-06" db="EMBL/GenBank/DDBJ databases">
        <authorList>
            <person name="Rodrigo-Torres Lidia"/>
            <person name="Arahal R.David."/>
        </authorList>
    </citation>
    <scope>NUCLEOTIDE SEQUENCE [LARGE SCALE GENOMIC DNA]</scope>
    <source>
        <strain evidence="2">CECT 7223</strain>
    </source>
</reference>
<sequence length="47" mass="5196">MKTRRLCFDTLANSPALPVFLGKADKQLPACLAALKHAFYAVVKIYT</sequence>
<evidence type="ECO:0000313" key="2">
    <source>
        <dbReference type="Proteomes" id="UP000092876"/>
    </source>
</evidence>
<accession>A0A1C3IQB3</accession>
<name>A0A1C3IQB3_9VIBR</name>
<evidence type="ECO:0000313" key="1">
    <source>
        <dbReference type="EMBL" id="SBS63580.1"/>
    </source>
</evidence>
<proteinExistence type="predicted"/>
<dbReference type="AlphaFoldDB" id="A0A1C3IQB3"/>
<dbReference type="Proteomes" id="UP000092876">
    <property type="component" value="Unassembled WGS sequence"/>
</dbReference>
<dbReference type="GeneID" id="94235955"/>
<gene>
    <name evidence="1" type="ORF">VAT7223_01738</name>
</gene>